<dbReference type="InterPro" id="IPR051726">
    <property type="entry name" value="Chitin_Synth_Reg"/>
</dbReference>
<sequence length="670" mass="75354">MSVYCYNTSSHIVADSAALLIPATPKSTNGHDPVHETSYDSDDDTDQPLLQFQIANPDNLRCDNATTVSKPSQVKSNMDITESKTHGSTISTKAGIQQEKQQQQQTINSTKYDVNSRSLQLPRRQSKTLESDFSSLTTKRSHHNNTFHTIQETSGLQQQSSSACIVEPLITATNEKHQISPATTPPHEPPTVIDYVGGITTVDFSSKRLSTKDTISDNVSSASSSTKSPMIPTTTSSIGNRAHRSKYNRASYSLTNHPDALKLYRQMAEKTQDETVQLSYAKYLFEVAALYQTQPTASITINGKTEEKKKALEQEGVRWIRRLAKKGVGEAAFMQARWMETQQYGFKNTKQAHKIDRHYLVAVQAGVPEASYQLAVRQEATGQFPSQETCRLYQKSADLKCVQAIYRMAKIYLHGELGQHQHLVKGMNYLISAVNHATPECHEPPYVLALILSDKYSKLTVPSELLQTYGGVTNVQRYMEQAANLGNIGAKNRSGHIYEHGLYGAQMNMSKAFQFYQESVNKGQHLQSMLGLSRLYNGGCHGPNDNDEHLRLTNDVSGWLVSTPKDEDQSFYWCQRAAEDELPDALYLLGWYYEIGWGVPRNYPYSVECYQRAARKGQLDAMARLTNRNSFTRQQHEEVLGNRENVIQLYGNTDLRNRYVGRHSTDCILM</sequence>
<feature type="compositionally biased region" description="Polar residues" evidence="2">
    <location>
        <begin position="71"/>
        <end position="95"/>
    </location>
</feature>
<feature type="region of interest" description="Disordered" evidence="2">
    <location>
        <begin position="71"/>
        <end position="130"/>
    </location>
</feature>
<dbReference type="InterPro" id="IPR006597">
    <property type="entry name" value="Sel1-like"/>
</dbReference>
<dbReference type="PANTHER" id="PTHR46430:SF1">
    <property type="entry name" value="CHITIN SYNTHASE REGULATOR SKT5-RELATED"/>
    <property type="match status" value="1"/>
</dbReference>
<evidence type="ECO:0008006" key="5">
    <source>
        <dbReference type="Google" id="ProtNLM"/>
    </source>
</evidence>
<dbReference type="SUPFAM" id="SSF81901">
    <property type="entry name" value="HCP-like"/>
    <property type="match status" value="2"/>
</dbReference>
<proteinExistence type="predicted"/>
<evidence type="ECO:0000256" key="1">
    <source>
        <dbReference type="ARBA" id="ARBA00022737"/>
    </source>
</evidence>
<dbReference type="Pfam" id="PF08238">
    <property type="entry name" value="Sel1"/>
    <property type="match status" value="4"/>
</dbReference>
<keyword evidence="4" id="KW-1185">Reference proteome</keyword>
<evidence type="ECO:0000256" key="2">
    <source>
        <dbReference type="SAM" id="MobiDB-lite"/>
    </source>
</evidence>
<dbReference type="EMBL" id="MCGE01000037">
    <property type="protein sequence ID" value="ORZ06879.1"/>
    <property type="molecule type" value="Genomic_DNA"/>
</dbReference>
<feature type="region of interest" description="Disordered" evidence="2">
    <location>
        <begin position="24"/>
        <end position="46"/>
    </location>
</feature>
<dbReference type="Proteomes" id="UP000193560">
    <property type="component" value="Unassembled WGS sequence"/>
</dbReference>
<dbReference type="SMART" id="SM00671">
    <property type="entry name" value="SEL1"/>
    <property type="match status" value="3"/>
</dbReference>
<keyword evidence="1" id="KW-0677">Repeat</keyword>
<evidence type="ECO:0000313" key="4">
    <source>
        <dbReference type="Proteomes" id="UP000193560"/>
    </source>
</evidence>
<dbReference type="PANTHER" id="PTHR46430">
    <property type="entry name" value="PROTEIN SKT5-RELATED"/>
    <property type="match status" value="1"/>
</dbReference>
<feature type="compositionally biased region" description="Polar residues" evidence="2">
    <location>
        <begin position="106"/>
        <end position="119"/>
    </location>
</feature>
<organism evidence="3 4">
    <name type="scientific">Absidia repens</name>
    <dbReference type="NCBI Taxonomy" id="90262"/>
    <lineage>
        <taxon>Eukaryota</taxon>
        <taxon>Fungi</taxon>
        <taxon>Fungi incertae sedis</taxon>
        <taxon>Mucoromycota</taxon>
        <taxon>Mucoromycotina</taxon>
        <taxon>Mucoromycetes</taxon>
        <taxon>Mucorales</taxon>
        <taxon>Cunninghamellaceae</taxon>
        <taxon>Absidia</taxon>
    </lineage>
</organism>
<dbReference type="InterPro" id="IPR011990">
    <property type="entry name" value="TPR-like_helical_dom_sf"/>
</dbReference>
<gene>
    <name evidence="3" type="ORF">BCR42DRAFT_456217</name>
</gene>
<evidence type="ECO:0000313" key="3">
    <source>
        <dbReference type="EMBL" id="ORZ06879.1"/>
    </source>
</evidence>
<dbReference type="AlphaFoldDB" id="A0A1X2I268"/>
<accession>A0A1X2I268</accession>
<dbReference type="STRING" id="90262.A0A1X2I268"/>
<dbReference type="Gene3D" id="1.25.40.10">
    <property type="entry name" value="Tetratricopeptide repeat domain"/>
    <property type="match status" value="2"/>
</dbReference>
<comment type="caution">
    <text evidence="3">The sequence shown here is derived from an EMBL/GenBank/DDBJ whole genome shotgun (WGS) entry which is preliminary data.</text>
</comment>
<name>A0A1X2I268_9FUNG</name>
<protein>
    <recommendedName>
        <fullName evidence="5">HCP-like protein</fullName>
    </recommendedName>
</protein>
<dbReference type="OrthoDB" id="272077at2759"/>
<feature type="region of interest" description="Disordered" evidence="2">
    <location>
        <begin position="216"/>
        <end position="239"/>
    </location>
</feature>
<reference evidence="3 4" key="1">
    <citation type="submission" date="2016-07" db="EMBL/GenBank/DDBJ databases">
        <title>Pervasive Adenine N6-methylation of Active Genes in Fungi.</title>
        <authorList>
            <consortium name="DOE Joint Genome Institute"/>
            <person name="Mondo S.J."/>
            <person name="Dannebaum R.O."/>
            <person name="Kuo R.C."/>
            <person name="Labutti K."/>
            <person name="Haridas S."/>
            <person name="Kuo A."/>
            <person name="Salamov A."/>
            <person name="Ahrendt S.R."/>
            <person name="Lipzen A."/>
            <person name="Sullivan W."/>
            <person name="Andreopoulos W.B."/>
            <person name="Clum A."/>
            <person name="Lindquist E."/>
            <person name="Daum C."/>
            <person name="Ramamoorthy G.K."/>
            <person name="Gryganskyi A."/>
            <person name="Culley D."/>
            <person name="Magnuson J.K."/>
            <person name="James T.Y."/>
            <person name="O'Malley M.A."/>
            <person name="Stajich J.E."/>
            <person name="Spatafora J.W."/>
            <person name="Visel A."/>
            <person name="Grigoriev I.V."/>
        </authorList>
    </citation>
    <scope>NUCLEOTIDE SEQUENCE [LARGE SCALE GENOMIC DNA]</scope>
    <source>
        <strain evidence="3 4">NRRL 1336</strain>
    </source>
</reference>